<evidence type="ECO:0000256" key="10">
    <source>
        <dbReference type="PIRSR" id="PIRSR036979-1"/>
    </source>
</evidence>
<dbReference type="Gene3D" id="3.40.800.10">
    <property type="entry name" value="Ureohydrolase domain"/>
    <property type="match status" value="1"/>
</dbReference>
<comment type="similarity">
    <text evidence="11 12">Belongs to the arginase family.</text>
</comment>
<evidence type="ECO:0000256" key="4">
    <source>
        <dbReference type="ARBA" id="ARBA00022436"/>
    </source>
</evidence>
<dbReference type="GO" id="GO:0004053">
    <property type="term" value="F:arginase activity"/>
    <property type="evidence" value="ECO:0007669"/>
    <property type="project" value="UniProtKB-EC"/>
</dbReference>
<dbReference type="GO" id="GO:0005634">
    <property type="term" value="C:nucleus"/>
    <property type="evidence" value="ECO:0007669"/>
    <property type="project" value="TreeGrafter"/>
</dbReference>
<keyword evidence="14" id="KW-1185">Reference proteome</keyword>
<evidence type="ECO:0000256" key="11">
    <source>
        <dbReference type="PROSITE-ProRule" id="PRU00742"/>
    </source>
</evidence>
<dbReference type="CDD" id="cd09989">
    <property type="entry name" value="Arginase"/>
    <property type="match status" value="1"/>
</dbReference>
<dbReference type="GO" id="GO:0006525">
    <property type="term" value="P:arginine metabolic process"/>
    <property type="evidence" value="ECO:0007669"/>
    <property type="project" value="UniProtKB-KW"/>
</dbReference>
<comment type="pathway">
    <text evidence="1 12">Nitrogen metabolism; urea cycle; L-ornithine and urea from L-arginine: step 1/1.</text>
</comment>
<keyword evidence="8 10" id="KW-0464">Manganese</keyword>
<dbReference type="GO" id="GO:0030145">
    <property type="term" value="F:manganese ion binding"/>
    <property type="evidence" value="ECO:0007669"/>
    <property type="project" value="TreeGrafter"/>
</dbReference>
<dbReference type="SUPFAM" id="SSF52768">
    <property type="entry name" value="Arginase/deacetylase"/>
    <property type="match status" value="1"/>
</dbReference>
<evidence type="ECO:0000256" key="7">
    <source>
        <dbReference type="ARBA" id="ARBA00022801"/>
    </source>
</evidence>
<name>A0A1W0WJ56_HYPEX</name>
<protein>
    <recommendedName>
        <fullName evidence="3 12">Arginase</fullName>
        <ecNumber evidence="2 12">3.5.3.1</ecNumber>
    </recommendedName>
</protein>
<evidence type="ECO:0000256" key="12">
    <source>
        <dbReference type="RuleBase" id="RU361159"/>
    </source>
</evidence>
<feature type="binding site" evidence="10">
    <location>
        <position position="257"/>
    </location>
    <ligand>
        <name>Mn(2+)</name>
        <dbReference type="ChEBI" id="CHEBI:29035"/>
        <label>1</label>
    </ligand>
</feature>
<evidence type="ECO:0000256" key="1">
    <source>
        <dbReference type="ARBA" id="ARBA00005098"/>
    </source>
</evidence>
<feature type="binding site" evidence="10">
    <location>
        <position position="148"/>
    </location>
    <ligand>
        <name>Mn(2+)</name>
        <dbReference type="ChEBI" id="CHEBI:29035"/>
        <label>1</label>
    </ligand>
</feature>
<dbReference type="EC" id="3.5.3.1" evidence="2 12"/>
<evidence type="ECO:0000256" key="5">
    <source>
        <dbReference type="ARBA" id="ARBA00022503"/>
    </source>
</evidence>
<dbReference type="OrthoDB" id="9992747at2759"/>
<dbReference type="GO" id="GO:0005829">
    <property type="term" value="C:cytosol"/>
    <property type="evidence" value="ECO:0007669"/>
    <property type="project" value="TreeGrafter"/>
</dbReference>
<organism evidence="13 14">
    <name type="scientific">Hypsibius exemplaris</name>
    <name type="common">Freshwater tardigrade</name>
    <dbReference type="NCBI Taxonomy" id="2072580"/>
    <lineage>
        <taxon>Eukaryota</taxon>
        <taxon>Metazoa</taxon>
        <taxon>Ecdysozoa</taxon>
        <taxon>Tardigrada</taxon>
        <taxon>Eutardigrada</taxon>
        <taxon>Parachela</taxon>
        <taxon>Hypsibioidea</taxon>
        <taxon>Hypsibiidae</taxon>
        <taxon>Hypsibius</taxon>
    </lineage>
</organism>
<keyword evidence="7 12" id="KW-0378">Hydrolase</keyword>
<keyword evidence="5 12" id="KW-0056">Arginine metabolism</keyword>
<feature type="binding site" evidence="10">
    <location>
        <position position="108"/>
    </location>
    <ligand>
        <name>Mn(2+)</name>
        <dbReference type="ChEBI" id="CHEBI:29035"/>
        <label>1</label>
    </ligand>
</feature>
<evidence type="ECO:0000313" key="14">
    <source>
        <dbReference type="Proteomes" id="UP000192578"/>
    </source>
</evidence>
<dbReference type="Pfam" id="PF00491">
    <property type="entry name" value="Arginase"/>
    <property type="match status" value="1"/>
</dbReference>
<accession>A0A1W0WJ56</accession>
<dbReference type="AlphaFoldDB" id="A0A1W0WJ56"/>
<dbReference type="PIRSF" id="PIRSF036979">
    <property type="entry name" value="Arginase"/>
    <property type="match status" value="1"/>
</dbReference>
<keyword evidence="6 10" id="KW-0479">Metal-binding</keyword>
<dbReference type="FunFam" id="3.40.800.10:FF:000012">
    <property type="entry name" value="Arginase"/>
    <property type="match status" value="1"/>
</dbReference>
<feature type="binding site" evidence="10">
    <location>
        <position position="255"/>
    </location>
    <ligand>
        <name>Mn(2+)</name>
        <dbReference type="ChEBI" id="CHEBI:29035"/>
        <label>1</label>
    </ligand>
</feature>
<dbReference type="NCBIfam" id="TIGR01229">
    <property type="entry name" value="rocF_arginase"/>
    <property type="match status" value="1"/>
</dbReference>
<feature type="binding site" evidence="10">
    <location>
        <position position="150"/>
    </location>
    <ligand>
        <name>Mn(2+)</name>
        <dbReference type="ChEBI" id="CHEBI:29035"/>
        <label>1</label>
    </ligand>
</feature>
<comment type="cofactor">
    <cofactor evidence="10 12">
        <name>Mn(2+)</name>
        <dbReference type="ChEBI" id="CHEBI:29035"/>
    </cofactor>
    <text evidence="10 12">Binds 2 manganese ions per subunit.</text>
</comment>
<proteinExistence type="inferred from homology"/>
<dbReference type="PRINTS" id="PR00116">
    <property type="entry name" value="ARGINASE"/>
</dbReference>
<comment type="catalytic activity">
    <reaction evidence="9 12">
        <text>L-arginine + H2O = urea + L-ornithine</text>
        <dbReference type="Rhea" id="RHEA:20569"/>
        <dbReference type="ChEBI" id="CHEBI:15377"/>
        <dbReference type="ChEBI" id="CHEBI:16199"/>
        <dbReference type="ChEBI" id="CHEBI:32682"/>
        <dbReference type="ChEBI" id="CHEBI:46911"/>
        <dbReference type="EC" id="3.5.3.1"/>
    </reaction>
</comment>
<dbReference type="InterPro" id="IPR006035">
    <property type="entry name" value="Ureohydrolase"/>
</dbReference>
<dbReference type="PANTHER" id="PTHR43782">
    <property type="entry name" value="ARGINASE"/>
    <property type="match status" value="1"/>
</dbReference>
<evidence type="ECO:0000256" key="3">
    <source>
        <dbReference type="ARBA" id="ARBA00018123"/>
    </source>
</evidence>
<evidence type="ECO:0000256" key="6">
    <source>
        <dbReference type="ARBA" id="ARBA00022723"/>
    </source>
</evidence>
<reference evidence="14" key="1">
    <citation type="submission" date="2017-01" db="EMBL/GenBank/DDBJ databases">
        <title>Comparative genomics of anhydrobiosis in the tardigrade Hypsibius dujardini.</title>
        <authorList>
            <person name="Yoshida Y."/>
            <person name="Koutsovoulos G."/>
            <person name="Laetsch D."/>
            <person name="Stevens L."/>
            <person name="Kumar S."/>
            <person name="Horikawa D."/>
            <person name="Ishino K."/>
            <person name="Komine S."/>
            <person name="Tomita M."/>
            <person name="Blaxter M."/>
            <person name="Arakawa K."/>
        </authorList>
    </citation>
    <scope>NUCLEOTIDE SEQUENCE [LARGE SCALE GENOMIC DNA]</scope>
    <source>
        <strain evidence="14">Z151</strain>
    </source>
</reference>
<comment type="caution">
    <text evidence="13">The sequence shown here is derived from an EMBL/GenBank/DDBJ whole genome shotgun (WGS) entry which is preliminary data.</text>
</comment>
<dbReference type="Proteomes" id="UP000192578">
    <property type="component" value="Unassembled WGS sequence"/>
</dbReference>
<dbReference type="PROSITE" id="PS51409">
    <property type="entry name" value="ARGINASE_2"/>
    <property type="match status" value="1"/>
</dbReference>
<gene>
    <name evidence="13" type="ORF">BV898_10677</name>
</gene>
<dbReference type="InterPro" id="IPR023696">
    <property type="entry name" value="Ureohydrolase_dom_sf"/>
</dbReference>
<dbReference type="InterPro" id="IPR014033">
    <property type="entry name" value="Arginase"/>
</dbReference>
<dbReference type="GO" id="GO:0000050">
    <property type="term" value="P:urea cycle"/>
    <property type="evidence" value="ECO:0007669"/>
    <property type="project" value="UniProtKB-UniPathway"/>
</dbReference>
<dbReference type="EMBL" id="MTYJ01000093">
    <property type="protein sequence ID" value="OQV15163.1"/>
    <property type="molecule type" value="Genomic_DNA"/>
</dbReference>
<sequence>MNTTAGTPRPDQKIAGIFGALMNRGQGKEGVREGPNAIREAGLFTQLKECGIRALDYGDVEIQAVASDDEWKKVKYCRTVASGCKQIAEKMELIIKEHGIPVMLGGDHAAAIGSIFGHASAQRQLHPPTGSSSSELHAPLAVLWIDAHGDINTPLTTATGNLHGCPVSFLLHEMTGYIPHDLPGFDWIKPCLTADRIAYIGLRALDQDEMYLMEKLKIKYFPMQLVDQLGIQECLKQALAAIDPKGVLPLHLSFDIDALDPSDAASTGTPVMGGLTLREGLQIAEFVHKTGRLSAMDLVEVNPELGTPHQRAKTTEAACAIISGALGKPRQGVPFPPGFELPLPA</sequence>
<evidence type="ECO:0000256" key="8">
    <source>
        <dbReference type="ARBA" id="ARBA00023211"/>
    </source>
</evidence>
<dbReference type="UniPathway" id="UPA00158">
    <property type="reaction ID" value="UER00270"/>
</dbReference>
<keyword evidence="4 12" id="KW-0835">Urea cycle</keyword>
<evidence type="ECO:0000256" key="2">
    <source>
        <dbReference type="ARBA" id="ARBA00012168"/>
    </source>
</evidence>
<dbReference type="PANTHER" id="PTHR43782:SF3">
    <property type="entry name" value="ARGINASE"/>
    <property type="match status" value="1"/>
</dbReference>
<feature type="binding site" evidence="10">
    <location>
        <position position="146"/>
    </location>
    <ligand>
        <name>Mn(2+)</name>
        <dbReference type="ChEBI" id="CHEBI:29035"/>
        <label>1</label>
    </ligand>
</feature>
<evidence type="ECO:0000313" key="13">
    <source>
        <dbReference type="EMBL" id="OQV15163.1"/>
    </source>
</evidence>
<evidence type="ECO:0000256" key="9">
    <source>
        <dbReference type="ARBA" id="ARBA00047391"/>
    </source>
</evidence>